<dbReference type="Pfam" id="PF03942">
    <property type="entry name" value="DTW"/>
    <property type="match status" value="1"/>
</dbReference>
<sequence>MKLNKIIEGREKCYRCYRPITSCMCPYVKPIATQTKFVILMHPKEFKKTKNGTGRLTHLSLPNSELYIDVDFSEHSAINALIEDSNNLCYVLYPGKKSINLNTRKIDAQGKQIVIFIIDSTWACSVKMLRVSRNLQTLPRVSFTHSKTSQFLIKEQPEAYCLSTIESTLSVLELLHQQGLEAIEEGAFEAFLNPFKAMVEYQIGCASHSEESVRFKTRREEI</sequence>
<evidence type="ECO:0000313" key="8">
    <source>
        <dbReference type="Proteomes" id="UP000008721"/>
    </source>
</evidence>
<evidence type="ECO:0000256" key="2">
    <source>
        <dbReference type="ARBA" id="ARBA00022679"/>
    </source>
</evidence>
<keyword evidence="3" id="KW-0949">S-adenosyl-L-methionine</keyword>
<reference evidence="7 8" key="1">
    <citation type="journal article" date="2012" name="Stand. Genomic Sci.">
        <title>Complete genome sequence of the sulfur compounds oxidizing chemolithoautotroph Sulfuricurvum kujiense type strain (YK-1(T)).</title>
        <authorList>
            <person name="Han C."/>
            <person name="Kotsyurbenko O."/>
            <person name="Chertkov O."/>
            <person name="Held B."/>
            <person name="Lapidus A."/>
            <person name="Nolan M."/>
            <person name="Lucas S."/>
            <person name="Hammon N."/>
            <person name="Deshpande S."/>
            <person name="Cheng J.F."/>
            <person name="Tapia R."/>
            <person name="Goodwin L.A."/>
            <person name="Pitluck S."/>
            <person name="Liolios K."/>
            <person name="Pagani I."/>
            <person name="Ivanova N."/>
            <person name="Mavromatis K."/>
            <person name="Mikhailova N."/>
            <person name="Pati A."/>
            <person name="Chen A."/>
            <person name="Palaniappan K."/>
            <person name="Land M."/>
            <person name="Hauser L."/>
            <person name="Chang Y.J."/>
            <person name="Jeffries C.D."/>
            <person name="Brambilla E.M."/>
            <person name="Rohde M."/>
            <person name="Spring S."/>
            <person name="Sikorski J."/>
            <person name="Goker M."/>
            <person name="Woyke T."/>
            <person name="Bristow J."/>
            <person name="Eisen J.A."/>
            <person name="Markowitz V."/>
            <person name="Hugenholtz P."/>
            <person name="Kyrpides N.C."/>
            <person name="Klenk H.P."/>
            <person name="Detter J.C."/>
        </authorList>
    </citation>
    <scope>NUCLEOTIDE SEQUENCE [LARGE SCALE GENOMIC DNA]</scope>
    <source>
        <strain evidence="8">ATCC BAA-921 / DSM 16994 / JCM 11577 / YK-1</strain>
    </source>
</reference>
<dbReference type="GO" id="GO:0008033">
    <property type="term" value="P:tRNA processing"/>
    <property type="evidence" value="ECO:0007669"/>
    <property type="project" value="UniProtKB-KW"/>
</dbReference>
<dbReference type="Proteomes" id="UP000008721">
    <property type="component" value="Chromosome"/>
</dbReference>
<keyword evidence="2" id="KW-0808">Transferase</keyword>
<evidence type="ECO:0000256" key="5">
    <source>
        <dbReference type="ARBA" id="ARBA00034489"/>
    </source>
</evidence>
<gene>
    <name evidence="7" type="ordered locus">Sulku_1402</name>
</gene>
<dbReference type="eggNOG" id="COG3148">
    <property type="taxonomic scope" value="Bacteria"/>
</dbReference>
<evidence type="ECO:0000256" key="4">
    <source>
        <dbReference type="ARBA" id="ARBA00022694"/>
    </source>
</evidence>
<proteinExistence type="inferred from homology"/>
<dbReference type="RefSeq" id="WP_013460261.1">
    <property type="nucleotide sequence ID" value="NC_014762.1"/>
</dbReference>
<accession>E4TYS3</accession>
<dbReference type="STRING" id="709032.Sulku_1402"/>
<dbReference type="GO" id="GO:0016432">
    <property type="term" value="F:tRNA-uridine aminocarboxypropyltransferase activity"/>
    <property type="evidence" value="ECO:0007669"/>
    <property type="project" value="UniProtKB-EC"/>
</dbReference>
<evidence type="ECO:0000313" key="7">
    <source>
        <dbReference type="EMBL" id="ADR34064.1"/>
    </source>
</evidence>
<dbReference type="AlphaFoldDB" id="E4TYS3"/>
<evidence type="ECO:0000259" key="6">
    <source>
        <dbReference type="SMART" id="SM01144"/>
    </source>
</evidence>
<feature type="domain" description="DTW" evidence="6">
    <location>
        <begin position="9"/>
        <end position="207"/>
    </location>
</feature>
<evidence type="ECO:0000256" key="1">
    <source>
        <dbReference type="ARBA" id="ARBA00012386"/>
    </source>
</evidence>
<name>E4TYS3_SULKY</name>
<keyword evidence="8" id="KW-1185">Reference proteome</keyword>
<dbReference type="PANTHER" id="PTHR21392:SF0">
    <property type="entry name" value="TRNA-URIDINE AMINOCARBOXYPROPYLTRANSFERASE 2"/>
    <property type="match status" value="1"/>
</dbReference>
<dbReference type="KEGG" id="sku:Sulku_1402"/>
<comment type="similarity">
    <text evidence="5">Belongs to the TDD superfamily. DTWD2 family.</text>
</comment>
<evidence type="ECO:0000256" key="3">
    <source>
        <dbReference type="ARBA" id="ARBA00022691"/>
    </source>
</evidence>
<dbReference type="HOGENOM" id="CLU_066458_2_2_7"/>
<dbReference type="PANTHER" id="PTHR21392">
    <property type="entry name" value="TRNA-URIDINE AMINOCARBOXYPROPYLTRANSFERASE 2"/>
    <property type="match status" value="1"/>
</dbReference>
<dbReference type="InterPro" id="IPR005636">
    <property type="entry name" value="DTW"/>
</dbReference>
<protein>
    <recommendedName>
        <fullName evidence="1">tRNA-uridine aminocarboxypropyltransferase</fullName>
        <ecNumber evidence="1">2.5.1.25</ecNumber>
    </recommendedName>
</protein>
<organism evidence="7 8">
    <name type="scientific">Sulfuricurvum kujiense (strain ATCC BAA-921 / DSM 16994 / JCM 11577 / YK-1)</name>
    <dbReference type="NCBI Taxonomy" id="709032"/>
    <lineage>
        <taxon>Bacteria</taxon>
        <taxon>Pseudomonadati</taxon>
        <taxon>Campylobacterota</taxon>
        <taxon>Epsilonproteobacteria</taxon>
        <taxon>Campylobacterales</taxon>
        <taxon>Sulfurimonadaceae</taxon>
        <taxon>Sulfuricurvum</taxon>
    </lineage>
</organism>
<keyword evidence="4" id="KW-0819">tRNA processing</keyword>
<dbReference type="InterPro" id="IPR039262">
    <property type="entry name" value="DTWD2/TAPT"/>
</dbReference>
<dbReference type="EMBL" id="CP002355">
    <property type="protein sequence ID" value="ADR34064.1"/>
    <property type="molecule type" value="Genomic_DNA"/>
</dbReference>
<dbReference type="EC" id="2.5.1.25" evidence="1"/>
<dbReference type="SMART" id="SM01144">
    <property type="entry name" value="DTW"/>
    <property type="match status" value="1"/>
</dbReference>